<gene>
    <name evidence="2" type="ORF">F2Q69_00052127</name>
</gene>
<organism evidence="2 3">
    <name type="scientific">Brassica cretica</name>
    <name type="common">Mustard</name>
    <dbReference type="NCBI Taxonomy" id="69181"/>
    <lineage>
        <taxon>Eukaryota</taxon>
        <taxon>Viridiplantae</taxon>
        <taxon>Streptophyta</taxon>
        <taxon>Embryophyta</taxon>
        <taxon>Tracheophyta</taxon>
        <taxon>Spermatophyta</taxon>
        <taxon>Magnoliopsida</taxon>
        <taxon>eudicotyledons</taxon>
        <taxon>Gunneridae</taxon>
        <taxon>Pentapetalae</taxon>
        <taxon>rosids</taxon>
        <taxon>malvids</taxon>
        <taxon>Brassicales</taxon>
        <taxon>Brassicaceae</taxon>
        <taxon>Brassiceae</taxon>
        <taxon>Brassica</taxon>
    </lineage>
</organism>
<sequence>MILLLVPCPGSASGVGGSAAIDEEDIGGLACSPFSFSSVGGGGNKNRDNKQNKTDHLN</sequence>
<evidence type="ECO:0000313" key="3">
    <source>
        <dbReference type="Proteomes" id="UP000712600"/>
    </source>
</evidence>
<dbReference type="AlphaFoldDB" id="A0A8S9N5Q6"/>
<protein>
    <submittedName>
        <fullName evidence="2">Uncharacterized protein</fullName>
    </submittedName>
</protein>
<accession>A0A8S9N5Q6</accession>
<feature type="region of interest" description="Disordered" evidence="1">
    <location>
        <begin position="36"/>
        <end position="58"/>
    </location>
</feature>
<evidence type="ECO:0000256" key="1">
    <source>
        <dbReference type="SAM" id="MobiDB-lite"/>
    </source>
</evidence>
<name>A0A8S9N5Q6_BRACR</name>
<reference evidence="2" key="1">
    <citation type="submission" date="2019-12" db="EMBL/GenBank/DDBJ databases">
        <title>Genome sequencing and annotation of Brassica cretica.</title>
        <authorList>
            <person name="Studholme D.J."/>
            <person name="Sarris P."/>
        </authorList>
    </citation>
    <scope>NUCLEOTIDE SEQUENCE</scope>
    <source>
        <strain evidence="2">PFS-109/04</strain>
        <tissue evidence="2">Leaf</tissue>
    </source>
</reference>
<comment type="caution">
    <text evidence="2">The sequence shown here is derived from an EMBL/GenBank/DDBJ whole genome shotgun (WGS) entry which is preliminary data.</text>
</comment>
<dbReference type="EMBL" id="QGKX02002183">
    <property type="protein sequence ID" value="KAF3489072.1"/>
    <property type="molecule type" value="Genomic_DNA"/>
</dbReference>
<feature type="compositionally biased region" description="Basic and acidic residues" evidence="1">
    <location>
        <begin position="45"/>
        <end position="58"/>
    </location>
</feature>
<proteinExistence type="predicted"/>
<evidence type="ECO:0000313" key="2">
    <source>
        <dbReference type="EMBL" id="KAF3489072.1"/>
    </source>
</evidence>
<dbReference type="Proteomes" id="UP000712600">
    <property type="component" value="Unassembled WGS sequence"/>
</dbReference>